<feature type="compositionally biased region" description="Low complexity" evidence="8">
    <location>
        <begin position="254"/>
        <end position="265"/>
    </location>
</feature>
<dbReference type="Gene3D" id="6.10.140.820">
    <property type="match status" value="1"/>
</dbReference>
<dbReference type="GO" id="GO:0072666">
    <property type="term" value="P:establishment of protein localization to vacuole"/>
    <property type="evidence" value="ECO:0007669"/>
    <property type="project" value="UniProtKB-ARBA"/>
</dbReference>
<protein>
    <submittedName>
        <fullName evidence="9">Uncharacterized protein</fullName>
    </submittedName>
</protein>
<dbReference type="SUPFAM" id="SSF140111">
    <property type="entry name" value="Endosomal sorting complex assembly domain"/>
    <property type="match status" value="1"/>
</dbReference>
<feature type="compositionally biased region" description="Polar residues" evidence="8">
    <location>
        <begin position="228"/>
        <end position="243"/>
    </location>
</feature>
<feature type="compositionally biased region" description="Pro residues" evidence="8">
    <location>
        <begin position="284"/>
        <end position="296"/>
    </location>
</feature>
<dbReference type="PANTHER" id="PTHR23306">
    <property type="entry name" value="TUMOR SUSCEPTIBILITY GENE 101 PROTEIN-RELATED"/>
    <property type="match status" value="1"/>
</dbReference>
<comment type="caution">
    <text evidence="9">The sequence shown here is derived from an EMBL/GenBank/DDBJ whole genome shotgun (WGS) entry which is preliminary data.</text>
</comment>
<evidence type="ECO:0000256" key="3">
    <source>
        <dbReference type="ARBA" id="ARBA00022448"/>
    </source>
</evidence>
<dbReference type="InterPro" id="IPR052070">
    <property type="entry name" value="ESCRT-I_UEV_domain"/>
</dbReference>
<dbReference type="Pfam" id="PF09454">
    <property type="entry name" value="Vps23_core"/>
    <property type="match status" value="1"/>
</dbReference>
<feature type="compositionally biased region" description="Pro residues" evidence="8">
    <location>
        <begin position="185"/>
        <end position="195"/>
    </location>
</feature>
<feature type="compositionally biased region" description="Polar residues" evidence="8">
    <location>
        <begin position="266"/>
        <end position="277"/>
    </location>
</feature>
<dbReference type="VEuPathDB" id="FungiDB:RhiirA1_410079"/>
<dbReference type="InterPro" id="IPR016135">
    <property type="entry name" value="UBQ-conjugating_enzyme/RWD"/>
</dbReference>
<dbReference type="PANTHER" id="PTHR23306:SF3">
    <property type="entry name" value="TUMOR SUPPRESSOR PROTEIN 101"/>
    <property type="match status" value="1"/>
</dbReference>
<accession>A0A2I1E1G0</accession>
<dbReference type="AlphaFoldDB" id="A0A2I1E1G0"/>
<dbReference type="EMBL" id="CAGKOT010000003">
    <property type="protein sequence ID" value="CAB5319340.1"/>
    <property type="molecule type" value="Genomic_DNA"/>
</dbReference>
<evidence type="ECO:0000256" key="8">
    <source>
        <dbReference type="SAM" id="MobiDB-lite"/>
    </source>
</evidence>
<sequence>MMSQQTLEHPEALVLNNMTVYPNPTNPDLNNTRLWLRNALANVPYLHQDRVFRDVDATLAVFKALIPKTDIYAHDDGTVEVLLCLYGTIPITFRSTPYNIPVAFWIPTDYPMVPPIAFVVPTSNMLVKKSQHVDVSGRCSHPYLEHWNPPPHNEESNLVSLCSLLQNIFGQNPPVYTRPTSQPSLPAPPPPPPLLQQPVNGIQQHSPVLRAYSPTPPPLPPPPPYQPSSNMNVNRPRSHSSTIPPVLPISRYATTSPLPTRSSSLHPQISNESQLSVPSILDTPPLPIITPSPAPLPTTQNPELVKLQSMVYDKVKHKCEEYVQKTSPELNRNMSIGEHLNQDQERIIEERKQLIEKDARIKEKTEILRGKIAEIDKLIEQAKNMPDVSVDDILCGTTIVYNQLFDLIAEDNAIEDATYYLGKALSSEKIDLNSYMKNIRTLAREQFMRRALIQKVRRQAGLDKINKP</sequence>
<keyword evidence="6" id="KW-0175">Coiled coil</keyword>
<evidence type="ECO:0000313" key="9">
    <source>
        <dbReference type="EMBL" id="CAB5319340.1"/>
    </source>
</evidence>
<organism evidence="9 10">
    <name type="scientific">Rhizophagus irregularis</name>
    <dbReference type="NCBI Taxonomy" id="588596"/>
    <lineage>
        <taxon>Eukaryota</taxon>
        <taxon>Fungi</taxon>
        <taxon>Fungi incertae sedis</taxon>
        <taxon>Mucoromycota</taxon>
        <taxon>Glomeromycotina</taxon>
        <taxon>Glomeromycetes</taxon>
        <taxon>Glomerales</taxon>
        <taxon>Glomeraceae</taxon>
        <taxon>Rhizophagus</taxon>
    </lineage>
</organism>
<dbReference type="VEuPathDB" id="FungiDB:RhiirFUN_004887"/>
<dbReference type="CDD" id="cd11685">
    <property type="entry name" value="UEV_TSG101-like"/>
    <property type="match status" value="1"/>
</dbReference>
<evidence type="ECO:0000256" key="6">
    <source>
        <dbReference type="ARBA" id="ARBA00023054"/>
    </source>
</evidence>
<dbReference type="GO" id="GO:0043162">
    <property type="term" value="P:ubiquitin-dependent protein catabolic process via the multivesicular body sorting pathway"/>
    <property type="evidence" value="ECO:0007669"/>
    <property type="project" value="UniProtKB-ARBA"/>
</dbReference>
<keyword evidence="5 7" id="KW-0653">Protein transport</keyword>
<evidence type="ECO:0000256" key="1">
    <source>
        <dbReference type="ARBA" id="ARBA00004177"/>
    </source>
</evidence>
<dbReference type="SMR" id="A0A2I1E1G0"/>
<evidence type="ECO:0000256" key="7">
    <source>
        <dbReference type="PROSITE-ProRule" id="PRU00644"/>
    </source>
</evidence>
<dbReference type="GO" id="GO:0000813">
    <property type="term" value="C:ESCRT I complex"/>
    <property type="evidence" value="ECO:0007669"/>
    <property type="project" value="TreeGrafter"/>
</dbReference>
<reference evidence="9" key="1">
    <citation type="submission" date="2020-05" db="EMBL/GenBank/DDBJ databases">
        <authorList>
            <person name="Rincon C."/>
            <person name="Sanders R I."/>
            <person name="Robbins C."/>
            <person name="Chaturvedi A."/>
        </authorList>
    </citation>
    <scope>NUCLEOTIDE SEQUENCE</scope>
    <source>
        <strain evidence="9">CHB12</strain>
    </source>
</reference>
<proteinExistence type="inferred from homology"/>
<dbReference type="Pfam" id="PF05743">
    <property type="entry name" value="UEV"/>
    <property type="match status" value="1"/>
</dbReference>
<dbReference type="GO" id="GO:0043130">
    <property type="term" value="F:ubiquitin binding"/>
    <property type="evidence" value="ECO:0007669"/>
    <property type="project" value="TreeGrafter"/>
</dbReference>
<comment type="subcellular location">
    <subcellularLocation>
        <location evidence="1">Endosome</location>
    </subcellularLocation>
</comment>
<dbReference type="Gene3D" id="3.10.110.10">
    <property type="entry name" value="Ubiquitin Conjugating Enzyme"/>
    <property type="match status" value="1"/>
</dbReference>
<feature type="compositionally biased region" description="Pro residues" evidence="8">
    <location>
        <begin position="214"/>
        <end position="226"/>
    </location>
</feature>
<gene>
    <name evidence="9" type="ORF">CHRIB12_LOCUS2080</name>
</gene>
<dbReference type="InterPro" id="IPR037202">
    <property type="entry name" value="ESCRT_assembly_dom"/>
</dbReference>
<name>A0A2I1E1G0_9GLOM</name>
<dbReference type="PROSITE" id="PS51312">
    <property type="entry name" value="SB"/>
    <property type="match status" value="1"/>
</dbReference>
<evidence type="ECO:0000313" key="10">
    <source>
        <dbReference type="Proteomes" id="UP000684084"/>
    </source>
</evidence>
<dbReference type="OrthoDB" id="306304at2759"/>
<evidence type="ECO:0000256" key="5">
    <source>
        <dbReference type="ARBA" id="ARBA00022927"/>
    </source>
</evidence>
<dbReference type="GO" id="GO:0015031">
    <property type="term" value="P:protein transport"/>
    <property type="evidence" value="ECO:0007669"/>
    <property type="project" value="UniProtKB-UniRule"/>
</dbReference>
<dbReference type="PROSITE" id="PS51322">
    <property type="entry name" value="UEV"/>
    <property type="match status" value="1"/>
</dbReference>
<feature type="region of interest" description="Disordered" evidence="8">
    <location>
        <begin position="173"/>
        <end position="300"/>
    </location>
</feature>
<evidence type="ECO:0000256" key="2">
    <source>
        <dbReference type="ARBA" id="ARBA00009594"/>
    </source>
</evidence>
<keyword evidence="4" id="KW-0967">Endosome</keyword>
<keyword evidence="3 7" id="KW-0813">Transport</keyword>
<dbReference type="SUPFAM" id="SSF54495">
    <property type="entry name" value="UBC-like"/>
    <property type="match status" value="1"/>
</dbReference>
<dbReference type="Proteomes" id="UP000684084">
    <property type="component" value="Unassembled WGS sequence"/>
</dbReference>
<comment type="similarity">
    <text evidence="2">Belongs to the ubiquitin-conjugating enzyme family. UEV subfamily.</text>
</comment>
<evidence type="ECO:0000256" key="4">
    <source>
        <dbReference type="ARBA" id="ARBA00022753"/>
    </source>
</evidence>
<dbReference type="VEuPathDB" id="FungiDB:FUN_023839"/>
<dbReference type="InterPro" id="IPR017916">
    <property type="entry name" value="SB_dom"/>
</dbReference>
<dbReference type="InterPro" id="IPR008883">
    <property type="entry name" value="UEV_N"/>
</dbReference>